<keyword evidence="2" id="KW-1185">Reference proteome</keyword>
<dbReference type="AlphaFoldDB" id="A0A557SY64"/>
<proteinExistence type="predicted"/>
<evidence type="ECO:0000313" key="1">
    <source>
        <dbReference type="EMBL" id="TVP41546.1"/>
    </source>
</evidence>
<evidence type="ECO:0000313" key="2">
    <source>
        <dbReference type="Proteomes" id="UP000315289"/>
    </source>
</evidence>
<accession>A0A557SY64</accession>
<comment type="caution">
    <text evidence="1">The sequence shown here is derived from an EMBL/GenBank/DDBJ whole genome shotgun (WGS) entry which is preliminary data.</text>
</comment>
<protein>
    <submittedName>
        <fullName evidence="1">Uncharacterized protein</fullName>
    </submittedName>
</protein>
<reference evidence="1 2" key="1">
    <citation type="journal article" date="2019" name="Front. Microbiol.">
        <title>Ammonia Oxidation by the Arctic Terrestrial Thaumarchaeote Candidatus Nitrosocosmicus arcticus Is Stimulated by Increasing Temperatures.</title>
        <authorList>
            <person name="Alves R.J.E."/>
            <person name="Kerou M."/>
            <person name="Zappe A."/>
            <person name="Bittner R."/>
            <person name="Abby S.S."/>
            <person name="Schmidt H.A."/>
            <person name="Pfeifer K."/>
            <person name="Schleper C."/>
        </authorList>
    </citation>
    <scope>NUCLEOTIDE SEQUENCE [LARGE SCALE GENOMIC DNA]</scope>
    <source>
        <strain evidence="1 2">Kfb</strain>
    </source>
</reference>
<name>A0A557SY64_9ARCH</name>
<organism evidence="1 2">
    <name type="scientific">Candidatus Nitrosocosmicus arcticus</name>
    <dbReference type="NCBI Taxonomy" id="2035267"/>
    <lineage>
        <taxon>Archaea</taxon>
        <taxon>Nitrososphaerota</taxon>
        <taxon>Nitrososphaeria</taxon>
        <taxon>Nitrososphaerales</taxon>
        <taxon>Nitrososphaeraceae</taxon>
        <taxon>Candidatus Nitrosocosmicus</taxon>
    </lineage>
</organism>
<gene>
    <name evidence="1" type="ORF">NARC_30261</name>
</gene>
<sequence>MHTNNPVDYAIYAKSERNRCPIDFVFCNICSTAIYVGDLQDEDILCSECKSEVEYLRSLLLDKREYFRLRYVLFNLIWTCVFL</sequence>
<dbReference type="Proteomes" id="UP000315289">
    <property type="component" value="Unassembled WGS sequence"/>
</dbReference>
<dbReference type="EMBL" id="VOAH01000003">
    <property type="protein sequence ID" value="TVP41546.1"/>
    <property type="molecule type" value="Genomic_DNA"/>
</dbReference>